<accession>A0A858BRQ4</accession>
<feature type="domain" description="SSAP RNA binding" evidence="1">
    <location>
        <begin position="5"/>
        <end position="141"/>
    </location>
</feature>
<dbReference type="EMBL" id="CP048649">
    <property type="protein sequence ID" value="QIB68237.1"/>
    <property type="molecule type" value="Genomic_DNA"/>
</dbReference>
<evidence type="ECO:0000313" key="2">
    <source>
        <dbReference type="EMBL" id="QIB68237.1"/>
    </source>
</evidence>
<dbReference type="Proteomes" id="UP000466848">
    <property type="component" value="Chromosome"/>
</dbReference>
<dbReference type="AlphaFoldDB" id="A0A858BRQ4"/>
<proteinExistence type="predicted"/>
<dbReference type="Pfam" id="PF06378">
    <property type="entry name" value="SSAP_Sak"/>
    <property type="match status" value="1"/>
</dbReference>
<evidence type="ECO:0000259" key="1">
    <source>
        <dbReference type="Pfam" id="PF06378"/>
    </source>
</evidence>
<evidence type="ECO:0000313" key="3">
    <source>
        <dbReference type="Proteomes" id="UP000466848"/>
    </source>
</evidence>
<dbReference type="InterPro" id="IPR009425">
    <property type="entry name" value="DSRM_SSAP"/>
</dbReference>
<dbReference type="KEGG" id="abut:Ami103574_02435"/>
<sequence length="211" mass="24521">MALKNYKEMRAVDVSKHVEQRDKMDYINWAQIVELLHENGAETVYFEPLINEKGSSLFMTDQVFTDKNGVTNRCYEVGVKVVVDDNIWEFRGPLMNGSNPVKDNSISQQRIWNCQTRLFVKCVAIHTGLGFNLWLKEEQDAEKSDKWDDINNHSLAAIRERIERLVTVKMDGGFSAEEIAVKAGLKDADEMREYIRMFKRIHDFETKLRAL</sequence>
<dbReference type="RefSeq" id="WP_163065157.1">
    <property type="nucleotide sequence ID" value="NZ_CP048649.1"/>
</dbReference>
<organism evidence="2 3">
    <name type="scientific">Aminipila butyrica</name>
    <dbReference type="NCBI Taxonomy" id="433296"/>
    <lineage>
        <taxon>Bacteria</taxon>
        <taxon>Bacillati</taxon>
        <taxon>Bacillota</taxon>
        <taxon>Clostridia</taxon>
        <taxon>Peptostreptococcales</taxon>
        <taxon>Anaerovoracaceae</taxon>
        <taxon>Aminipila</taxon>
    </lineage>
</organism>
<protein>
    <submittedName>
        <fullName evidence="2">DUF1071 domain-containing protein</fullName>
    </submittedName>
</protein>
<gene>
    <name evidence="2" type="ORF">Ami103574_02435</name>
</gene>
<reference evidence="2 3" key="1">
    <citation type="submission" date="2020-02" db="EMBL/GenBank/DDBJ databases">
        <authorList>
            <person name="Kim Y.B."/>
            <person name="Roh S.W."/>
        </authorList>
    </citation>
    <scope>NUCLEOTIDE SEQUENCE [LARGE SCALE GENOMIC DNA]</scope>
    <source>
        <strain evidence="2 3">DSM 103574</strain>
    </source>
</reference>
<name>A0A858BRQ4_9FIRM</name>
<keyword evidence="3" id="KW-1185">Reference proteome</keyword>